<dbReference type="GO" id="GO:0003677">
    <property type="term" value="F:DNA binding"/>
    <property type="evidence" value="ECO:0007669"/>
    <property type="project" value="TreeGrafter"/>
</dbReference>
<feature type="region of interest" description="Disordered" evidence="2">
    <location>
        <begin position="133"/>
        <end position="258"/>
    </location>
</feature>
<feature type="region of interest" description="Disordered" evidence="2">
    <location>
        <begin position="49"/>
        <end position="86"/>
    </location>
</feature>
<dbReference type="GO" id="GO:0000076">
    <property type="term" value="P:DNA replication checkpoint signaling"/>
    <property type="evidence" value="ECO:0007669"/>
    <property type="project" value="TreeGrafter"/>
</dbReference>
<dbReference type="InterPro" id="IPR044998">
    <property type="entry name" value="Timeless"/>
</dbReference>
<reference evidence="4 5" key="1">
    <citation type="submission" date="2019-09" db="EMBL/GenBank/DDBJ databases">
        <title>Bird 10,000 Genomes (B10K) Project - Family phase.</title>
        <authorList>
            <person name="Zhang G."/>
        </authorList>
    </citation>
    <scope>NUCLEOTIDE SEQUENCE [LARGE SCALE GENOMIC DNA]</scope>
    <source>
        <strain evidence="4">OUT-0051</strain>
        <tissue evidence="4">Kidney</tissue>
    </source>
</reference>
<dbReference type="GO" id="GO:0043111">
    <property type="term" value="P:replication fork arrest"/>
    <property type="evidence" value="ECO:0007669"/>
    <property type="project" value="TreeGrafter"/>
</dbReference>
<comment type="similarity">
    <text evidence="1">Belongs to the timeless family.</text>
</comment>
<accession>A0A7K7LE45</accession>
<keyword evidence="5" id="KW-1185">Reference proteome</keyword>
<comment type="caution">
    <text evidence="4">The sequence shown here is derived from an EMBL/GenBank/DDBJ whole genome shotgun (WGS) entry which is preliminary data.</text>
</comment>
<feature type="domain" description="Timeless C-terminal" evidence="3">
    <location>
        <begin position="83"/>
        <end position="134"/>
    </location>
</feature>
<evidence type="ECO:0000256" key="1">
    <source>
        <dbReference type="ARBA" id="ARBA00008174"/>
    </source>
</evidence>
<gene>
    <name evidence="4" type="primary">Timeless_0</name>
    <name evidence="4" type="ORF">ASASCU_R12141</name>
</gene>
<dbReference type="InterPro" id="IPR007725">
    <property type="entry name" value="TIMELESS_C"/>
</dbReference>
<dbReference type="PANTHER" id="PTHR22940">
    <property type="entry name" value="TIMEOUT/TIMELESS-2"/>
    <property type="match status" value="1"/>
</dbReference>
<dbReference type="PANTHER" id="PTHR22940:SF4">
    <property type="entry name" value="PROTEIN TIMELESS HOMOLOG"/>
    <property type="match status" value="1"/>
</dbReference>
<dbReference type="Proteomes" id="UP000525565">
    <property type="component" value="Unassembled WGS sequence"/>
</dbReference>
<feature type="compositionally biased region" description="Low complexity" evidence="2">
    <location>
        <begin position="240"/>
        <end position="258"/>
    </location>
</feature>
<dbReference type="EMBL" id="VZSO01000579">
    <property type="protein sequence ID" value="NWZ28852.1"/>
    <property type="molecule type" value="Genomic_DNA"/>
</dbReference>
<dbReference type="GO" id="GO:0031298">
    <property type="term" value="C:replication fork protection complex"/>
    <property type="evidence" value="ECO:0007669"/>
    <property type="project" value="TreeGrafter"/>
</dbReference>
<organism evidence="4 5">
    <name type="scientific">Asarcornis scutulata</name>
    <dbReference type="NCBI Taxonomy" id="75869"/>
    <lineage>
        <taxon>Eukaryota</taxon>
        <taxon>Metazoa</taxon>
        <taxon>Chordata</taxon>
        <taxon>Craniata</taxon>
        <taxon>Vertebrata</taxon>
        <taxon>Euteleostomi</taxon>
        <taxon>Archelosauria</taxon>
        <taxon>Archosauria</taxon>
        <taxon>Dinosauria</taxon>
        <taxon>Saurischia</taxon>
        <taxon>Theropoda</taxon>
        <taxon>Coelurosauria</taxon>
        <taxon>Aves</taxon>
        <taxon>Neognathae</taxon>
        <taxon>Galloanserae</taxon>
        <taxon>Anseriformes</taxon>
        <taxon>Anatidae</taxon>
        <taxon>Anatinae</taxon>
        <taxon>Asarcornis</taxon>
    </lineage>
</organism>
<evidence type="ECO:0000313" key="5">
    <source>
        <dbReference type="Proteomes" id="UP000525565"/>
    </source>
</evidence>
<feature type="non-terminal residue" evidence="4">
    <location>
        <position position="1"/>
    </location>
</feature>
<dbReference type="Pfam" id="PF05029">
    <property type="entry name" value="TIMELESS_C"/>
    <property type="match status" value="1"/>
</dbReference>
<feature type="compositionally biased region" description="Gly residues" evidence="2">
    <location>
        <begin position="58"/>
        <end position="67"/>
    </location>
</feature>
<evidence type="ECO:0000313" key="4">
    <source>
        <dbReference type="EMBL" id="NWZ28852.1"/>
    </source>
</evidence>
<dbReference type="AlphaFoldDB" id="A0A7K7LE45"/>
<evidence type="ECO:0000256" key="2">
    <source>
        <dbReference type="SAM" id="MobiDB-lite"/>
    </source>
</evidence>
<name>A0A7K7LE45_9AVES</name>
<evidence type="ECO:0000259" key="3">
    <source>
        <dbReference type="Pfam" id="PF05029"/>
    </source>
</evidence>
<feature type="compositionally biased region" description="Pro residues" evidence="2">
    <location>
        <begin position="157"/>
        <end position="167"/>
    </location>
</feature>
<dbReference type="GO" id="GO:0006281">
    <property type="term" value="P:DNA repair"/>
    <property type="evidence" value="ECO:0007669"/>
    <property type="project" value="TreeGrafter"/>
</dbReference>
<sequence>EGLWAPPSGLSPPPVGLGCRGRILSEPPLSPGLAGPLWWLENCLRRTAGDREQEGERGQGSGLGTGARGWADSAPPPPGLSFPVPLVPLSEENEDAMEDRRFRALLRELGLRPPANEQESFWRIPATLTPQQLRRAAASLAHHSPNPEGLPQHPEELPVPPRHPQAPAPGEDLGWGLRDQAGGAGAALEPLSVCPAAEQPPAPLGLDSESEEPVPVPLQSGSKRRRRLNSEDEDGGSPGGLSPSDPISSGLPSWGFLP</sequence>
<feature type="non-terminal residue" evidence="4">
    <location>
        <position position="258"/>
    </location>
</feature>
<protein>
    <submittedName>
        <fullName evidence="4">TIM protein</fullName>
    </submittedName>
</protein>
<proteinExistence type="inferred from homology"/>